<dbReference type="CDD" id="cd12797">
    <property type="entry name" value="M23_peptidase"/>
    <property type="match status" value="1"/>
</dbReference>
<dbReference type="SUPFAM" id="SSF51261">
    <property type="entry name" value="Duplicated hybrid motif"/>
    <property type="match status" value="1"/>
</dbReference>
<dbReference type="Proteomes" id="UP001472866">
    <property type="component" value="Chromosome 01"/>
</dbReference>
<protein>
    <submittedName>
        <fullName evidence="2">Peptidase_M23 domain-containing protein</fullName>
    </submittedName>
</protein>
<dbReference type="AlphaFoldDB" id="A0AAX4NY99"/>
<evidence type="ECO:0000313" key="2">
    <source>
        <dbReference type="EMBL" id="WZN58856.1"/>
    </source>
</evidence>
<dbReference type="InterPro" id="IPR011055">
    <property type="entry name" value="Dup_hybrid_motif"/>
</dbReference>
<dbReference type="PANTHER" id="PTHR21666">
    <property type="entry name" value="PEPTIDASE-RELATED"/>
    <property type="match status" value="1"/>
</dbReference>
<dbReference type="Gene3D" id="2.70.70.10">
    <property type="entry name" value="Glucose Permease (Domain IIA)"/>
    <property type="match status" value="1"/>
</dbReference>
<dbReference type="GO" id="GO:0004222">
    <property type="term" value="F:metalloendopeptidase activity"/>
    <property type="evidence" value="ECO:0007669"/>
    <property type="project" value="TreeGrafter"/>
</dbReference>
<keyword evidence="3" id="KW-1185">Reference proteome</keyword>
<dbReference type="InterPro" id="IPR016047">
    <property type="entry name" value="M23ase_b-sheet_dom"/>
</dbReference>
<evidence type="ECO:0000259" key="1">
    <source>
        <dbReference type="Pfam" id="PF01551"/>
    </source>
</evidence>
<dbReference type="InterPro" id="IPR050570">
    <property type="entry name" value="Cell_wall_metabolism_enzyme"/>
</dbReference>
<accession>A0AAX4NY99</accession>
<feature type="domain" description="M23ase beta-sheet core" evidence="1">
    <location>
        <begin position="85"/>
        <end position="182"/>
    </location>
</feature>
<dbReference type="Pfam" id="PF01551">
    <property type="entry name" value="Peptidase_M23"/>
    <property type="match status" value="1"/>
</dbReference>
<organism evidence="2 3">
    <name type="scientific">Chloropicon roscoffensis</name>
    <dbReference type="NCBI Taxonomy" id="1461544"/>
    <lineage>
        <taxon>Eukaryota</taxon>
        <taxon>Viridiplantae</taxon>
        <taxon>Chlorophyta</taxon>
        <taxon>Chloropicophyceae</taxon>
        <taxon>Chloropicales</taxon>
        <taxon>Chloropicaceae</taxon>
        <taxon>Chloropicon</taxon>
    </lineage>
</organism>
<dbReference type="EMBL" id="CP151501">
    <property type="protein sequence ID" value="WZN58856.1"/>
    <property type="molecule type" value="Genomic_DNA"/>
</dbReference>
<gene>
    <name evidence="2" type="ORF">HKI87_01g03800</name>
</gene>
<dbReference type="PANTHER" id="PTHR21666:SF270">
    <property type="entry name" value="MUREIN HYDROLASE ACTIVATOR ENVC"/>
    <property type="match status" value="1"/>
</dbReference>
<proteinExistence type="predicted"/>
<name>A0AAX4NY99_9CHLO</name>
<evidence type="ECO:0000313" key="3">
    <source>
        <dbReference type="Proteomes" id="UP001472866"/>
    </source>
</evidence>
<sequence length="195" mass="21737">MDSDGLPGLLRDLTRIARELPARIVFENSHHLARLPEPVRRRVLSSLDGRPLRGRRLDSPRFASPLERRRFFVSSEYGLREHNRHHNGIDLAAEAGTPIMAAADGVVAVSRHEEGGYGNFVEVEHDGGWRTLYAHCEANNLRRVGEAVGRGDVIARVGSTGRSSGPHLHFEIRDPSDDPQDPSHFVFFSRSRPPG</sequence>
<reference evidence="2 3" key="1">
    <citation type="submission" date="2024-03" db="EMBL/GenBank/DDBJ databases">
        <title>Complete genome sequence of the green alga Chloropicon roscoffensis RCC1871.</title>
        <authorList>
            <person name="Lemieux C."/>
            <person name="Pombert J.-F."/>
            <person name="Otis C."/>
            <person name="Turmel M."/>
        </authorList>
    </citation>
    <scope>NUCLEOTIDE SEQUENCE [LARGE SCALE GENOMIC DNA]</scope>
    <source>
        <strain evidence="2 3">RCC1871</strain>
    </source>
</reference>